<keyword evidence="2" id="KW-1185">Reference proteome</keyword>
<evidence type="ECO:0000313" key="1">
    <source>
        <dbReference type="EMBL" id="WDE09066.1"/>
    </source>
</evidence>
<proteinExistence type="predicted"/>
<evidence type="ECO:0000313" key="2">
    <source>
        <dbReference type="Proteomes" id="UP000032352"/>
    </source>
</evidence>
<dbReference type="AlphaFoldDB" id="A0AAE9Z998"/>
<evidence type="ECO:0008006" key="3">
    <source>
        <dbReference type="Google" id="ProtNLM"/>
    </source>
</evidence>
<reference evidence="1 2" key="2">
    <citation type="journal article" date="2022" name="Mar. Drugs">
        <title>Bioassay-Guided Fractionation Leads to the Detection of Cholic Acid Generated by the Rare Thalassomonas sp.</title>
        <authorList>
            <person name="Pheiffer F."/>
            <person name="Schneider Y.K."/>
            <person name="Hansen E.H."/>
            <person name="Andersen J.H."/>
            <person name="Isaksson J."/>
            <person name="Busche T."/>
            <person name="R C."/>
            <person name="Kalinowski J."/>
            <person name="Zyl L.V."/>
            <person name="Trindade M."/>
        </authorList>
    </citation>
    <scope>NUCLEOTIDE SEQUENCE [LARGE SCALE GENOMIC DNA]</scope>
    <source>
        <strain evidence="1 2">XOM25</strain>
    </source>
</reference>
<organism evidence="1 2">
    <name type="scientific">Thalassomonas viridans</name>
    <dbReference type="NCBI Taxonomy" id="137584"/>
    <lineage>
        <taxon>Bacteria</taxon>
        <taxon>Pseudomonadati</taxon>
        <taxon>Pseudomonadota</taxon>
        <taxon>Gammaproteobacteria</taxon>
        <taxon>Alteromonadales</taxon>
        <taxon>Colwelliaceae</taxon>
        <taxon>Thalassomonas</taxon>
    </lineage>
</organism>
<dbReference type="EMBL" id="CP059734">
    <property type="protein sequence ID" value="WDE09066.1"/>
    <property type="molecule type" value="Genomic_DNA"/>
</dbReference>
<reference evidence="1 2" key="1">
    <citation type="journal article" date="2015" name="Genome Announc.">
        <title>Draft Genome Sequences of Marine Isolates of Thalassomonas viridans and Thalassomonas actiniarum.</title>
        <authorList>
            <person name="Olonade I."/>
            <person name="van Zyl L.J."/>
            <person name="Trindade M."/>
        </authorList>
    </citation>
    <scope>NUCLEOTIDE SEQUENCE [LARGE SCALE GENOMIC DNA]</scope>
    <source>
        <strain evidence="1 2">XOM25</strain>
    </source>
</reference>
<sequence length="148" mass="16341">MPFFKLALPVLAALTLAACSESDSGSSKVTDGEIKFYNTSYNSGLVSLEVTDEEEQSFILPSTHYGDVTPTYLAKTGQYDLVIEHPIAMTDNTVGVLETSFDIHNDEMSLLILSGDINEPKFISYHYDLTSYYELETPCGRIVVTPLI</sequence>
<gene>
    <name evidence="1" type="ORF">SG34_030290</name>
</gene>
<protein>
    <recommendedName>
        <fullName evidence="3">DUF4397 domain-containing protein</fullName>
    </recommendedName>
</protein>
<dbReference type="RefSeq" id="WP_274038675.1">
    <property type="nucleotide sequence ID" value="NZ_CP059734.1"/>
</dbReference>
<name>A0AAE9Z998_9GAMM</name>
<accession>A0AAE9Z998</accession>
<dbReference type="Proteomes" id="UP000032352">
    <property type="component" value="Chromosome pTvir"/>
</dbReference>
<dbReference type="KEGG" id="tvd:SG34_030290"/>
<dbReference type="PROSITE" id="PS51257">
    <property type="entry name" value="PROKAR_LIPOPROTEIN"/>
    <property type="match status" value="1"/>
</dbReference>